<keyword evidence="1" id="KW-0863">Zinc-finger</keyword>
<dbReference type="Gene3D" id="4.10.60.10">
    <property type="entry name" value="Zinc finger, CCHC-type"/>
    <property type="match status" value="1"/>
</dbReference>
<evidence type="ECO:0000256" key="2">
    <source>
        <dbReference type="SAM" id="MobiDB-lite"/>
    </source>
</evidence>
<gene>
    <name evidence="4" type="ORF">MEUPH1_LOCUS28947</name>
</gene>
<organism evidence="4 5">
    <name type="scientific">Macrosiphum euphorbiae</name>
    <name type="common">potato aphid</name>
    <dbReference type="NCBI Taxonomy" id="13131"/>
    <lineage>
        <taxon>Eukaryota</taxon>
        <taxon>Metazoa</taxon>
        <taxon>Ecdysozoa</taxon>
        <taxon>Arthropoda</taxon>
        <taxon>Hexapoda</taxon>
        <taxon>Insecta</taxon>
        <taxon>Pterygota</taxon>
        <taxon>Neoptera</taxon>
        <taxon>Paraneoptera</taxon>
        <taxon>Hemiptera</taxon>
        <taxon>Sternorrhyncha</taxon>
        <taxon>Aphidomorpha</taxon>
        <taxon>Aphidoidea</taxon>
        <taxon>Aphididae</taxon>
        <taxon>Macrosiphini</taxon>
        <taxon>Macrosiphum</taxon>
    </lineage>
</organism>
<reference evidence="4 5" key="1">
    <citation type="submission" date="2023-01" db="EMBL/GenBank/DDBJ databases">
        <authorList>
            <person name="Whitehead M."/>
        </authorList>
    </citation>
    <scope>NUCLEOTIDE SEQUENCE [LARGE SCALE GENOMIC DNA]</scope>
</reference>
<dbReference type="PROSITE" id="PS50158">
    <property type="entry name" value="ZF_CCHC"/>
    <property type="match status" value="1"/>
</dbReference>
<dbReference type="InterPro" id="IPR036875">
    <property type="entry name" value="Znf_CCHC_sf"/>
</dbReference>
<keyword evidence="1" id="KW-0862">Zinc</keyword>
<dbReference type="GO" id="GO:0003676">
    <property type="term" value="F:nucleic acid binding"/>
    <property type="evidence" value="ECO:0007669"/>
    <property type="project" value="InterPro"/>
</dbReference>
<name>A0AAV0Y4W2_9HEMI</name>
<dbReference type="InterPro" id="IPR001878">
    <property type="entry name" value="Znf_CCHC"/>
</dbReference>
<proteinExistence type="predicted"/>
<keyword evidence="5" id="KW-1185">Reference proteome</keyword>
<dbReference type="SMART" id="SM00343">
    <property type="entry name" value="ZnF_C2HC"/>
    <property type="match status" value="1"/>
</dbReference>
<dbReference type="Proteomes" id="UP001160148">
    <property type="component" value="Unassembled WGS sequence"/>
</dbReference>
<sequence>MPKDTGRVSHNYSGRGMRVYNAPVYHNAAPVRRPGGNARRCYRCQQVGHLARNCDSPCVVPAASPGASSSGPQQRNQQQQRQPQRQRQPQQRGSRRRGRELSFVGQTPRAVEEPAAASTPISTGEEVGFTTASSTPVTPTVIGSEGSGRWVVMENGKFQLDDFVYFIIYLTIVFF</sequence>
<accession>A0AAV0Y4W2</accession>
<feature type="compositionally biased region" description="Low complexity" evidence="2">
    <location>
        <begin position="130"/>
        <end position="140"/>
    </location>
</feature>
<keyword evidence="1" id="KW-0479">Metal-binding</keyword>
<evidence type="ECO:0000259" key="3">
    <source>
        <dbReference type="PROSITE" id="PS50158"/>
    </source>
</evidence>
<dbReference type="GO" id="GO:0008270">
    <property type="term" value="F:zinc ion binding"/>
    <property type="evidence" value="ECO:0007669"/>
    <property type="project" value="UniProtKB-KW"/>
</dbReference>
<evidence type="ECO:0000313" key="5">
    <source>
        <dbReference type="Proteomes" id="UP001160148"/>
    </source>
</evidence>
<evidence type="ECO:0000256" key="1">
    <source>
        <dbReference type="PROSITE-ProRule" id="PRU00047"/>
    </source>
</evidence>
<feature type="region of interest" description="Disordered" evidence="2">
    <location>
        <begin position="62"/>
        <end position="140"/>
    </location>
</feature>
<feature type="domain" description="CCHC-type" evidence="3">
    <location>
        <begin position="39"/>
        <end position="54"/>
    </location>
</feature>
<comment type="caution">
    <text evidence="4">The sequence shown here is derived from an EMBL/GenBank/DDBJ whole genome shotgun (WGS) entry which is preliminary data.</text>
</comment>
<dbReference type="EMBL" id="CARXXK010001336">
    <property type="protein sequence ID" value="CAI6375451.1"/>
    <property type="molecule type" value="Genomic_DNA"/>
</dbReference>
<feature type="compositionally biased region" description="Low complexity" evidence="2">
    <location>
        <begin position="62"/>
        <end position="92"/>
    </location>
</feature>
<dbReference type="Pfam" id="PF00098">
    <property type="entry name" value="zf-CCHC"/>
    <property type="match status" value="1"/>
</dbReference>
<protein>
    <recommendedName>
        <fullName evidence="3">CCHC-type domain-containing protein</fullName>
    </recommendedName>
</protein>
<dbReference type="AlphaFoldDB" id="A0AAV0Y4W2"/>
<evidence type="ECO:0000313" key="4">
    <source>
        <dbReference type="EMBL" id="CAI6375451.1"/>
    </source>
</evidence>
<dbReference type="SUPFAM" id="SSF57756">
    <property type="entry name" value="Retrovirus zinc finger-like domains"/>
    <property type="match status" value="1"/>
</dbReference>